<keyword evidence="3" id="KW-1185">Reference proteome</keyword>
<accession>A0A1H9FUG3</accession>
<evidence type="ECO:0000313" key="2">
    <source>
        <dbReference type="EMBL" id="SEQ41524.1"/>
    </source>
</evidence>
<dbReference type="AlphaFoldDB" id="A0A1H9FUG3"/>
<keyword evidence="1" id="KW-0732">Signal</keyword>
<name>A0A1H9FUG3_9GAMM</name>
<dbReference type="RefSeq" id="WP_093284848.1">
    <property type="nucleotide sequence ID" value="NZ_FOFS01000006.1"/>
</dbReference>
<dbReference type="EMBL" id="FOFS01000006">
    <property type="protein sequence ID" value="SEQ41524.1"/>
    <property type="molecule type" value="Genomic_DNA"/>
</dbReference>
<feature type="chain" id="PRO_5011640343" description="Lipoprotein" evidence="1">
    <location>
        <begin position="21"/>
        <end position="229"/>
    </location>
</feature>
<organism evidence="2 3">
    <name type="scientific">Solimonas aquatica</name>
    <dbReference type="NCBI Taxonomy" id="489703"/>
    <lineage>
        <taxon>Bacteria</taxon>
        <taxon>Pseudomonadati</taxon>
        <taxon>Pseudomonadota</taxon>
        <taxon>Gammaproteobacteria</taxon>
        <taxon>Nevskiales</taxon>
        <taxon>Nevskiaceae</taxon>
        <taxon>Solimonas</taxon>
    </lineage>
</organism>
<sequence>MKFFLKIAAAAALLVLAGCAELGIRSGVSAQTASAMRKVAVASVLGPTFHGVLQGTTVFGNASYAEDVSAWQIDAEAVRTASEVLGRGAGRTVMPIATPLPAGDVARAVSVARSMGADSLVVVRPTPFDNDRLYAAGYGYFRKSVLGIERDCIYSLFTVEVHDLASGKRVAWEWGFAPMSGIPCSGQEQKIPWQPQFALYSAEQREQLREAVTQIVRTNVETGVRRLGL</sequence>
<dbReference type="PROSITE" id="PS51257">
    <property type="entry name" value="PROKAR_LIPOPROTEIN"/>
    <property type="match status" value="1"/>
</dbReference>
<evidence type="ECO:0000256" key="1">
    <source>
        <dbReference type="SAM" id="SignalP"/>
    </source>
</evidence>
<protein>
    <recommendedName>
        <fullName evidence="4">Lipoprotein</fullName>
    </recommendedName>
</protein>
<feature type="signal peptide" evidence="1">
    <location>
        <begin position="1"/>
        <end position="20"/>
    </location>
</feature>
<dbReference type="Proteomes" id="UP000199233">
    <property type="component" value="Unassembled WGS sequence"/>
</dbReference>
<proteinExistence type="predicted"/>
<evidence type="ECO:0008006" key="4">
    <source>
        <dbReference type="Google" id="ProtNLM"/>
    </source>
</evidence>
<reference evidence="2 3" key="1">
    <citation type="submission" date="2016-10" db="EMBL/GenBank/DDBJ databases">
        <authorList>
            <person name="de Groot N.N."/>
        </authorList>
    </citation>
    <scope>NUCLEOTIDE SEQUENCE [LARGE SCALE GENOMIC DNA]</scope>
    <source>
        <strain evidence="2 3">DSM 25927</strain>
    </source>
</reference>
<dbReference type="OrthoDB" id="9813518at2"/>
<gene>
    <name evidence="2" type="ORF">SAMN04488038_106104</name>
</gene>
<evidence type="ECO:0000313" key="3">
    <source>
        <dbReference type="Proteomes" id="UP000199233"/>
    </source>
</evidence>